<keyword evidence="3 6" id="KW-0694">RNA-binding</keyword>
<dbReference type="PANTHER" id="PTHR15481:SF0">
    <property type="entry name" value="LD23870P-RELATED"/>
    <property type="match status" value="1"/>
</dbReference>
<sequence length="276" mass="30257">MSFSSTRGRSRTRSPHRPGRLRSPSARRSASPQKESQPRGPTRSPSLGSPLNRRNGNRSRSRTPYSSRSRSLSRSRSRDSCRYKDRSLTRSPSPDSPPRSSKIVVEKLTKNVTEHHLREIFGSFGEIQNLDLPMNEAFMTNRGTAYIHYNDPADAEAAIAHMHEAQLDGALLNVSIDIGVLLVLRRISAGPPPNGGMLPPDRWKDMIYTGHVPYRGHALHVALHHTPLDRDRGLLHRGEGDLYVHIVLGAVGVEVLATVATATAAAVIGVGALVVI</sequence>
<dbReference type="PROSITE" id="PS50102">
    <property type="entry name" value="RRM"/>
    <property type="match status" value="1"/>
</dbReference>
<dbReference type="InterPro" id="IPR012677">
    <property type="entry name" value="Nucleotide-bd_a/b_plait_sf"/>
</dbReference>
<feature type="region of interest" description="Disordered" evidence="7">
    <location>
        <begin position="1"/>
        <end position="102"/>
    </location>
</feature>
<dbReference type="InterPro" id="IPR034201">
    <property type="entry name" value="RNPS1_RRM"/>
</dbReference>
<dbReference type="AlphaFoldDB" id="A0A507QMJ9"/>
<dbReference type="OrthoDB" id="252020at2759"/>
<comment type="caution">
    <text evidence="10">The sequence shown here is derived from an EMBL/GenBank/DDBJ whole genome shotgun (WGS) entry which is preliminary data.</text>
</comment>
<name>A0A507QMJ9_MONPU</name>
<feature type="domain" description="RRM" evidence="9">
    <location>
        <begin position="101"/>
        <end position="179"/>
    </location>
</feature>
<dbReference type="SUPFAM" id="SSF54928">
    <property type="entry name" value="RNA-binding domain, RBD"/>
    <property type="match status" value="1"/>
</dbReference>
<dbReference type="GO" id="GO:0005737">
    <property type="term" value="C:cytoplasm"/>
    <property type="evidence" value="ECO:0007669"/>
    <property type="project" value="TreeGrafter"/>
</dbReference>
<dbReference type="GO" id="GO:0061574">
    <property type="term" value="C:ASAP complex"/>
    <property type="evidence" value="ECO:0007669"/>
    <property type="project" value="TreeGrafter"/>
</dbReference>
<dbReference type="Gene3D" id="3.30.70.330">
    <property type="match status" value="1"/>
</dbReference>
<evidence type="ECO:0000256" key="5">
    <source>
        <dbReference type="ARBA" id="ARBA00023242"/>
    </source>
</evidence>
<feature type="compositionally biased region" description="Basic and acidic residues" evidence="7">
    <location>
        <begin position="76"/>
        <end position="88"/>
    </location>
</feature>
<protein>
    <recommendedName>
        <fullName evidence="9">RRM domain-containing protein</fullName>
    </recommendedName>
</protein>
<keyword evidence="8" id="KW-0472">Membrane</keyword>
<dbReference type="EMBL" id="VIFY01000228">
    <property type="protein sequence ID" value="TQB68312.1"/>
    <property type="molecule type" value="Genomic_DNA"/>
</dbReference>
<accession>A0A507QMJ9</accession>
<dbReference type="SMART" id="SM00360">
    <property type="entry name" value="RRM"/>
    <property type="match status" value="1"/>
</dbReference>
<proteinExistence type="predicted"/>
<evidence type="ECO:0000256" key="8">
    <source>
        <dbReference type="SAM" id="Phobius"/>
    </source>
</evidence>
<dbReference type="CDD" id="cd12365">
    <property type="entry name" value="RRM_RNPS1"/>
    <property type="match status" value="1"/>
</dbReference>
<dbReference type="STRING" id="5098.A0A507QMJ9"/>
<keyword evidence="2" id="KW-0507">mRNA processing</keyword>
<keyword evidence="4" id="KW-0508">mRNA splicing</keyword>
<evidence type="ECO:0000313" key="11">
    <source>
        <dbReference type="Proteomes" id="UP000319663"/>
    </source>
</evidence>
<evidence type="ECO:0000256" key="3">
    <source>
        <dbReference type="ARBA" id="ARBA00022884"/>
    </source>
</evidence>
<feature type="transmembrane region" description="Helical" evidence="8">
    <location>
        <begin position="242"/>
        <end position="275"/>
    </location>
</feature>
<dbReference type="GO" id="GO:0003723">
    <property type="term" value="F:RNA binding"/>
    <property type="evidence" value="ECO:0007669"/>
    <property type="project" value="UniProtKB-UniRule"/>
</dbReference>
<dbReference type="InterPro" id="IPR000504">
    <property type="entry name" value="RRM_dom"/>
</dbReference>
<dbReference type="GO" id="GO:0000398">
    <property type="term" value="P:mRNA splicing, via spliceosome"/>
    <property type="evidence" value="ECO:0007669"/>
    <property type="project" value="TreeGrafter"/>
</dbReference>
<dbReference type="Pfam" id="PF00076">
    <property type="entry name" value="RRM_1"/>
    <property type="match status" value="1"/>
</dbReference>
<organism evidence="10 11">
    <name type="scientific">Monascus purpureus</name>
    <name type="common">Red mold</name>
    <name type="synonym">Monascus anka</name>
    <dbReference type="NCBI Taxonomy" id="5098"/>
    <lineage>
        <taxon>Eukaryota</taxon>
        <taxon>Fungi</taxon>
        <taxon>Dikarya</taxon>
        <taxon>Ascomycota</taxon>
        <taxon>Pezizomycotina</taxon>
        <taxon>Eurotiomycetes</taxon>
        <taxon>Eurotiomycetidae</taxon>
        <taxon>Eurotiales</taxon>
        <taxon>Aspergillaceae</taxon>
        <taxon>Monascus</taxon>
    </lineage>
</organism>
<evidence type="ECO:0000256" key="7">
    <source>
        <dbReference type="SAM" id="MobiDB-lite"/>
    </source>
</evidence>
<feature type="compositionally biased region" description="Low complexity" evidence="7">
    <location>
        <begin position="62"/>
        <end position="74"/>
    </location>
</feature>
<reference evidence="10 11" key="1">
    <citation type="submission" date="2019-06" db="EMBL/GenBank/DDBJ databases">
        <title>Wine fermentation using esterase from Monascus purpureus.</title>
        <authorList>
            <person name="Geng C."/>
            <person name="Zhang Y."/>
        </authorList>
    </citation>
    <scope>NUCLEOTIDE SEQUENCE [LARGE SCALE GENOMIC DNA]</scope>
    <source>
        <strain evidence="10">HQ1</strain>
    </source>
</reference>
<evidence type="ECO:0000256" key="1">
    <source>
        <dbReference type="ARBA" id="ARBA00004123"/>
    </source>
</evidence>
<evidence type="ECO:0000256" key="2">
    <source>
        <dbReference type="ARBA" id="ARBA00022664"/>
    </source>
</evidence>
<evidence type="ECO:0000256" key="4">
    <source>
        <dbReference type="ARBA" id="ARBA00023187"/>
    </source>
</evidence>
<evidence type="ECO:0000259" key="9">
    <source>
        <dbReference type="PROSITE" id="PS50102"/>
    </source>
</evidence>
<dbReference type="PANTHER" id="PTHR15481">
    <property type="entry name" value="RIBONUCLEIC ACID BINDING PROTEIN S1"/>
    <property type="match status" value="1"/>
</dbReference>
<feature type="compositionally biased region" description="Low complexity" evidence="7">
    <location>
        <begin position="21"/>
        <end position="32"/>
    </location>
</feature>
<gene>
    <name evidence="10" type="ORF">MPDQ_003615</name>
</gene>
<dbReference type="InterPro" id="IPR035979">
    <property type="entry name" value="RBD_domain_sf"/>
</dbReference>
<feature type="compositionally biased region" description="Basic residues" evidence="7">
    <location>
        <begin position="8"/>
        <end position="20"/>
    </location>
</feature>
<keyword evidence="11" id="KW-1185">Reference proteome</keyword>
<keyword evidence="8" id="KW-0812">Transmembrane</keyword>
<keyword evidence="5" id="KW-0539">Nucleus</keyword>
<evidence type="ECO:0000256" key="6">
    <source>
        <dbReference type="PROSITE-ProRule" id="PRU00176"/>
    </source>
</evidence>
<comment type="subcellular location">
    <subcellularLocation>
        <location evidence="1">Nucleus</location>
    </subcellularLocation>
</comment>
<evidence type="ECO:0000313" key="10">
    <source>
        <dbReference type="EMBL" id="TQB68312.1"/>
    </source>
</evidence>
<keyword evidence="8" id="KW-1133">Transmembrane helix</keyword>
<feature type="compositionally biased region" description="Low complexity" evidence="7">
    <location>
        <begin position="89"/>
        <end position="101"/>
    </location>
</feature>
<dbReference type="GO" id="GO:0005654">
    <property type="term" value="C:nucleoplasm"/>
    <property type="evidence" value="ECO:0007669"/>
    <property type="project" value="TreeGrafter"/>
</dbReference>
<dbReference type="Proteomes" id="UP000319663">
    <property type="component" value="Unassembled WGS sequence"/>
</dbReference>